<dbReference type="PROSITE" id="PS50853">
    <property type="entry name" value="FN3"/>
    <property type="match status" value="3"/>
</dbReference>
<organism evidence="4 5">
    <name type="scientific">Chryseobacterium kwangjuense</name>
    <dbReference type="NCBI Taxonomy" id="267125"/>
    <lineage>
        <taxon>Bacteria</taxon>
        <taxon>Pseudomonadati</taxon>
        <taxon>Bacteroidota</taxon>
        <taxon>Flavobacteriia</taxon>
        <taxon>Flavobacteriales</taxon>
        <taxon>Weeksellaceae</taxon>
        <taxon>Chryseobacterium group</taxon>
        <taxon>Chryseobacterium</taxon>
    </lineage>
</organism>
<dbReference type="InterPro" id="IPR051024">
    <property type="entry name" value="GlcNAc_Chitin_IntDeg"/>
</dbReference>
<comment type="caution">
    <text evidence="4">The sequence shown here is derived from an EMBL/GenBank/DDBJ whole genome shotgun (WGS) entry which is preliminary data.</text>
</comment>
<sequence length="692" mass="75514">MIKNKFLFLLKVIGILVISTSYILAHGYVMSPASRNYQGSLDKGILGYSAAYAKYGTVINEPQSLEYLKGFPLAGPADGKIASANGILGDTVLDLQTADRWKKTNISTGINSFTWKYTAYHATAKWHYYITKQGWNPNQPLKRADLELIGTINGNGLPPTDNTPHQITVPQNRQGYHIILAVWDIEDTVNAFYNVIDVNVGPSVVNPSAPATPTGLAAHNITSTTAQITWTAQPDAASYIVFRNNQQVQEVNGTSFQDQGLTPNTAYSYKVQAKSASGLASSAQSAALNIQTSAANTIEKPTAPTHLHSMGATAHSVSLMWGPSTHSQGIQHYEIFQHGVKVAQTTTTQYNVTGLSADTQYKFTVKAVSQNNISSDPSNELTVKTNQDTGTAEKPTAPTNLHAMGTTVNSVSLMWSSSTHPQGIQRYEIFQHGVKVAQTTATQYNVTGLSADTQYKFTVKAVSQNNISSDPSNELTVKTNQNTGTGQIYCGSEVYNAANAYPTANTRVFYQCKIWKNKWHANPNELPGTNLVWEEVSVCTEGPDCQNNQPVTYCGAQEYNPAKAYTVANTKVFYACKIWENQWYANPGEIPGQNMVWKLVSNCNEGVNCVGAKSAAQDKLSFIVSDNVLNLEPVSSYEKIEEVKIFDTRGTLILSFSKPVKNSMTISSLPSGIYFTGIVYSDGTYITKTFKK</sequence>
<evidence type="ECO:0000256" key="1">
    <source>
        <dbReference type="ARBA" id="ARBA00022729"/>
    </source>
</evidence>
<dbReference type="SUPFAM" id="SSF81296">
    <property type="entry name" value="E set domains"/>
    <property type="match status" value="1"/>
</dbReference>
<keyword evidence="1" id="KW-0732">Signal</keyword>
<dbReference type="Pfam" id="PF03067">
    <property type="entry name" value="LPMO_10"/>
    <property type="match status" value="1"/>
</dbReference>
<dbReference type="InterPro" id="IPR003961">
    <property type="entry name" value="FN3_dom"/>
</dbReference>
<dbReference type="GO" id="GO:0005576">
    <property type="term" value="C:extracellular region"/>
    <property type="evidence" value="ECO:0007669"/>
    <property type="project" value="InterPro"/>
</dbReference>
<dbReference type="Gene3D" id="2.60.40.10">
    <property type="entry name" value="Immunoglobulins"/>
    <property type="match status" value="3"/>
</dbReference>
<dbReference type="EMBL" id="LPUR01000016">
    <property type="protein sequence ID" value="KXH80985.1"/>
    <property type="molecule type" value="Genomic_DNA"/>
</dbReference>
<dbReference type="Pfam" id="PF00041">
    <property type="entry name" value="fn3"/>
    <property type="match status" value="3"/>
</dbReference>
<evidence type="ECO:0000313" key="4">
    <source>
        <dbReference type="EMBL" id="KXH80985.1"/>
    </source>
</evidence>
<evidence type="ECO:0000256" key="2">
    <source>
        <dbReference type="SAM" id="MobiDB-lite"/>
    </source>
</evidence>
<dbReference type="InterPro" id="IPR026444">
    <property type="entry name" value="Secre_tail"/>
</dbReference>
<dbReference type="Gene3D" id="2.10.10.20">
    <property type="entry name" value="Carbohydrate-binding module superfamily 5/12"/>
    <property type="match status" value="2"/>
</dbReference>
<gene>
    <name evidence="4" type="ORF">AU378_14750</name>
</gene>
<dbReference type="RefSeq" id="WP_062652167.1">
    <property type="nucleotide sequence ID" value="NZ_LPUR01000016.1"/>
</dbReference>
<feature type="region of interest" description="Disordered" evidence="2">
    <location>
        <begin position="376"/>
        <end position="400"/>
    </location>
</feature>
<dbReference type="OrthoDB" id="9775889at2"/>
<dbReference type="Proteomes" id="UP000070513">
    <property type="component" value="Unassembled WGS sequence"/>
</dbReference>
<dbReference type="GO" id="GO:0030246">
    <property type="term" value="F:carbohydrate binding"/>
    <property type="evidence" value="ECO:0007669"/>
    <property type="project" value="InterPro"/>
</dbReference>
<proteinExistence type="predicted"/>
<reference evidence="4 5" key="2">
    <citation type="journal article" date="2016" name="Genome Announc.">
        <title>Draft Genome Sequence of a Biocontrol Rhizobacterium, Chryseobacterium kwangjuense Strain KJ1R5, Isolated from Pepper (Capsicum annuum).</title>
        <authorList>
            <person name="Jeong J.J."/>
            <person name="Park H."/>
            <person name="Park B.H."/>
            <person name="Mannaa M."/>
            <person name="Sang M.K."/>
            <person name="Choi I.G."/>
            <person name="Kim K.D."/>
        </authorList>
    </citation>
    <scope>NUCLEOTIDE SEQUENCE [LARGE SCALE GENOMIC DNA]</scope>
    <source>
        <strain evidence="4 5">KJ1R5</strain>
    </source>
</reference>
<dbReference type="NCBIfam" id="TIGR04183">
    <property type="entry name" value="Por_Secre_tail"/>
    <property type="match status" value="1"/>
</dbReference>
<evidence type="ECO:0000259" key="3">
    <source>
        <dbReference type="PROSITE" id="PS50853"/>
    </source>
</evidence>
<dbReference type="InterPro" id="IPR004302">
    <property type="entry name" value="Cellulose/chitin-bd_N"/>
</dbReference>
<dbReference type="PANTHER" id="PTHR34823">
    <property type="entry name" value="GLCNAC-BINDING PROTEIN A"/>
    <property type="match status" value="1"/>
</dbReference>
<reference evidence="5" key="1">
    <citation type="submission" date="2015-12" db="EMBL/GenBank/DDBJ databases">
        <title>Genome sequence of a biocontrol rhizobacterium Chryseobacterium kwangjuense strain KJ1R5 isolated from pepper (Capsicum annuum L.).</title>
        <authorList>
            <person name="Jeong J.-J."/>
            <person name="Park H."/>
            <person name="Mannaa M."/>
            <person name="Sang M.K."/>
            <person name="Choi I.-G."/>
            <person name="Kim K.D."/>
        </authorList>
    </citation>
    <scope>NUCLEOTIDE SEQUENCE [LARGE SCALE GENOMIC DNA]</scope>
    <source>
        <strain evidence="5">KJ1R5</strain>
    </source>
</reference>
<dbReference type="InterPro" id="IPR013783">
    <property type="entry name" value="Ig-like_fold"/>
</dbReference>
<evidence type="ECO:0000313" key="5">
    <source>
        <dbReference type="Proteomes" id="UP000070513"/>
    </source>
</evidence>
<accession>A0A135W7T9</accession>
<feature type="domain" description="Fibronectin type-III" evidence="3">
    <location>
        <begin position="397"/>
        <end position="482"/>
    </location>
</feature>
<dbReference type="InterPro" id="IPR036116">
    <property type="entry name" value="FN3_sf"/>
</dbReference>
<dbReference type="SUPFAM" id="SSF49265">
    <property type="entry name" value="Fibronectin type III"/>
    <property type="match status" value="2"/>
</dbReference>
<dbReference type="InterPro" id="IPR003610">
    <property type="entry name" value="CBM5/12"/>
</dbReference>
<dbReference type="AlphaFoldDB" id="A0A135W7T9"/>
<dbReference type="InterPro" id="IPR014756">
    <property type="entry name" value="Ig_E-set"/>
</dbReference>
<dbReference type="GO" id="GO:0005975">
    <property type="term" value="P:carbohydrate metabolic process"/>
    <property type="evidence" value="ECO:0007669"/>
    <property type="project" value="InterPro"/>
</dbReference>
<dbReference type="SMART" id="SM00060">
    <property type="entry name" value="FN3"/>
    <property type="match status" value="3"/>
</dbReference>
<feature type="compositionally biased region" description="Polar residues" evidence="2">
    <location>
        <begin position="376"/>
        <end position="390"/>
    </location>
</feature>
<dbReference type="SMART" id="SM00495">
    <property type="entry name" value="ChtBD3"/>
    <property type="match status" value="2"/>
</dbReference>
<name>A0A135W7T9_9FLAO</name>
<protein>
    <recommendedName>
        <fullName evidence="3">Fibronectin type-III domain-containing protein</fullName>
    </recommendedName>
</protein>
<dbReference type="PANTHER" id="PTHR34823:SF1">
    <property type="entry name" value="CHITIN-BINDING TYPE-4 DOMAIN-CONTAINING PROTEIN"/>
    <property type="match status" value="1"/>
</dbReference>
<dbReference type="GO" id="GO:0004553">
    <property type="term" value="F:hydrolase activity, hydrolyzing O-glycosyl compounds"/>
    <property type="evidence" value="ECO:0007669"/>
    <property type="project" value="InterPro"/>
</dbReference>
<feature type="domain" description="Fibronectin type-III" evidence="3">
    <location>
        <begin position="212"/>
        <end position="295"/>
    </location>
</feature>
<dbReference type="Gene3D" id="2.70.50.50">
    <property type="entry name" value="chitin-binding protein cbp21"/>
    <property type="match status" value="1"/>
</dbReference>
<dbReference type="CDD" id="cd21177">
    <property type="entry name" value="LPMO_AA10"/>
    <property type="match status" value="1"/>
</dbReference>
<dbReference type="CDD" id="cd00063">
    <property type="entry name" value="FN3"/>
    <property type="match status" value="3"/>
</dbReference>
<feature type="domain" description="Fibronectin type-III" evidence="3">
    <location>
        <begin position="303"/>
        <end position="388"/>
    </location>
</feature>